<keyword evidence="1" id="KW-0863">Zinc-finger</keyword>
<gene>
    <name evidence="3" type="ORF">ACHAWO_012963</name>
</gene>
<dbReference type="PROSITE" id="PS50089">
    <property type="entry name" value="ZF_RING_2"/>
    <property type="match status" value="1"/>
</dbReference>
<name>A0ABD3PR58_9STRA</name>
<evidence type="ECO:0000313" key="3">
    <source>
        <dbReference type="EMBL" id="KAL3790181.1"/>
    </source>
</evidence>
<proteinExistence type="predicted"/>
<dbReference type="SUPFAM" id="SSF57850">
    <property type="entry name" value="RING/U-box"/>
    <property type="match status" value="1"/>
</dbReference>
<dbReference type="Gene3D" id="3.30.40.10">
    <property type="entry name" value="Zinc/RING finger domain, C3HC4 (zinc finger)"/>
    <property type="match status" value="1"/>
</dbReference>
<organism evidence="3 4">
    <name type="scientific">Cyclotella atomus</name>
    <dbReference type="NCBI Taxonomy" id="382360"/>
    <lineage>
        <taxon>Eukaryota</taxon>
        <taxon>Sar</taxon>
        <taxon>Stramenopiles</taxon>
        <taxon>Ochrophyta</taxon>
        <taxon>Bacillariophyta</taxon>
        <taxon>Coscinodiscophyceae</taxon>
        <taxon>Thalassiosirophycidae</taxon>
        <taxon>Stephanodiscales</taxon>
        <taxon>Stephanodiscaceae</taxon>
        <taxon>Cyclotella</taxon>
    </lineage>
</organism>
<dbReference type="InterPro" id="IPR051826">
    <property type="entry name" value="E3_ubiquitin-ligase_domain"/>
</dbReference>
<accession>A0ABD3PR58</accession>
<sequence length="349" mass="38300">MSIDLSSSISSTTSKASKDYENSAIVLLLKKMASGTSRVLGGMIGLPWDGDDMSLPDIGIVEDMFAMDRNEDYGMVDALLPYVSPMLKVLLPNDSVDDVCKVKNQVKSVSFQSTPSTAPLITKSTPVEEGLVLPAPDVMERLDFVITQMDIARMERAASRRLDVKSIHDLATITYGIGNDLICPSYDSGNDDRDEREWIGQGHEHTQDNTQVWSWMVVPRESSKEMTRIWNDTPMSSSNGSGSDCMKSSFDHCVICKEHFQEGEVLRVLPCQHLFHSPCICSDNILEQTLSGCAMCKKIETPSDVSSTAASHHSFLNDQPIESSCQSDGSVPSWAFVKLGSLLSSKGKD</sequence>
<protein>
    <recommendedName>
        <fullName evidence="2">RING-type domain-containing protein</fullName>
    </recommendedName>
</protein>
<dbReference type="InterPro" id="IPR001841">
    <property type="entry name" value="Znf_RING"/>
</dbReference>
<dbReference type="AlphaFoldDB" id="A0ABD3PR58"/>
<dbReference type="GO" id="GO:0008270">
    <property type="term" value="F:zinc ion binding"/>
    <property type="evidence" value="ECO:0007669"/>
    <property type="project" value="UniProtKB-KW"/>
</dbReference>
<reference evidence="3 4" key="1">
    <citation type="submission" date="2024-10" db="EMBL/GenBank/DDBJ databases">
        <title>Updated reference genomes for cyclostephanoid diatoms.</title>
        <authorList>
            <person name="Roberts W.R."/>
            <person name="Alverson A.J."/>
        </authorList>
    </citation>
    <scope>NUCLEOTIDE SEQUENCE [LARGE SCALE GENOMIC DNA]</scope>
    <source>
        <strain evidence="3 4">AJA010-31</strain>
    </source>
</reference>
<dbReference type="PANTHER" id="PTHR22765">
    <property type="entry name" value="RING FINGER AND PROTEASE ASSOCIATED DOMAIN-CONTAINING"/>
    <property type="match status" value="1"/>
</dbReference>
<dbReference type="Proteomes" id="UP001530400">
    <property type="component" value="Unassembled WGS sequence"/>
</dbReference>
<feature type="domain" description="RING-type" evidence="2">
    <location>
        <begin position="253"/>
        <end position="297"/>
    </location>
</feature>
<evidence type="ECO:0000259" key="2">
    <source>
        <dbReference type="PROSITE" id="PS50089"/>
    </source>
</evidence>
<evidence type="ECO:0000256" key="1">
    <source>
        <dbReference type="PROSITE-ProRule" id="PRU00175"/>
    </source>
</evidence>
<dbReference type="InterPro" id="IPR013083">
    <property type="entry name" value="Znf_RING/FYVE/PHD"/>
</dbReference>
<keyword evidence="1" id="KW-0862">Zinc</keyword>
<dbReference type="EMBL" id="JALLPJ020000508">
    <property type="protein sequence ID" value="KAL3790181.1"/>
    <property type="molecule type" value="Genomic_DNA"/>
</dbReference>
<keyword evidence="1" id="KW-0479">Metal-binding</keyword>
<evidence type="ECO:0000313" key="4">
    <source>
        <dbReference type="Proteomes" id="UP001530400"/>
    </source>
</evidence>
<dbReference type="PANTHER" id="PTHR22765:SF411">
    <property type="entry name" value="OS02G0248440 PROTEIN"/>
    <property type="match status" value="1"/>
</dbReference>
<dbReference type="Pfam" id="PF17123">
    <property type="entry name" value="zf-RING_11"/>
    <property type="match status" value="1"/>
</dbReference>
<dbReference type="SMART" id="SM00184">
    <property type="entry name" value="RING"/>
    <property type="match status" value="1"/>
</dbReference>
<comment type="caution">
    <text evidence="3">The sequence shown here is derived from an EMBL/GenBank/DDBJ whole genome shotgun (WGS) entry which is preliminary data.</text>
</comment>
<keyword evidence="4" id="KW-1185">Reference proteome</keyword>